<accession>A0A378JU11</accession>
<name>A0A378JU11_9GAMM</name>
<dbReference type="EMBL" id="UGNV01000006">
    <property type="protein sequence ID" value="STX55760.1"/>
    <property type="molecule type" value="Genomic_DNA"/>
</dbReference>
<organism evidence="1 2">
    <name type="scientific">Legionella beliardensis</name>
    <dbReference type="NCBI Taxonomy" id="91822"/>
    <lineage>
        <taxon>Bacteria</taxon>
        <taxon>Pseudomonadati</taxon>
        <taxon>Pseudomonadota</taxon>
        <taxon>Gammaproteobacteria</taxon>
        <taxon>Legionellales</taxon>
        <taxon>Legionellaceae</taxon>
        <taxon>Legionella</taxon>
    </lineage>
</organism>
<dbReference type="AlphaFoldDB" id="A0A378JU11"/>
<evidence type="ECO:0000313" key="2">
    <source>
        <dbReference type="Proteomes" id="UP000254968"/>
    </source>
</evidence>
<protein>
    <submittedName>
        <fullName evidence="1">Uncharacterized protein</fullName>
    </submittedName>
</protein>
<evidence type="ECO:0000313" key="1">
    <source>
        <dbReference type="EMBL" id="STX55760.1"/>
    </source>
</evidence>
<gene>
    <name evidence="1" type="ORF">NCTC13315_03130</name>
</gene>
<keyword evidence="2" id="KW-1185">Reference proteome</keyword>
<reference evidence="1 2" key="1">
    <citation type="submission" date="2018-06" db="EMBL/GenBank/DDBJ databases">
        <authorList>
            <consortium name="Pathogen Informatics"/>
            <person name="Doyle S."/>
        </authorList>
    </citation>
    <scope>NUCLEOTIDE SEQUENCE [LARGE SCALE GENOMIC DNA]</scope>
    <source>
        <strain evidence="1 2">NCTC13315</strain>
    </source>
</reference>
<dbReference type="RefSeq" id="WP_115304364.1">
    <property type="nucleotide sequence ID" value="NZ_CAAAHO010000004.1"/>
</dbReference>
<proteinExistence type="predicted"/>
<sequence length="86" mass="10085">MQAEIDRVKNTPAVNPLYRFFNRQSPEIGLKNGNILPILPHSVLNYMNHFNGVSKRYTNKINQYLYNTNLPQTAEEKIIYLKIYAK</sequence>
<dbReference type="Proteomes" id="UP000254968">
    <property type="component" value="Unassembled WGS sequence"/>
</dbReference>